<name>A0AAN6US00_9PEZI</name>
<accession>A0AAN6US00</accession>
<keyword evidence="1" id="KW-0472">Membrane</keyword>
<keyword evidence="3" id="KW-1185">Reference proteome</keyword>
<evidence type="ECO:0000313" key="2">
    <source>
        <dbReference type="EMBL" id="KAK4138108.1"/>
    </source>
</evidence>
<reference evidence="2" key="1">
    <citation type="journal article" date="2023" name="Mol. Phylogenet. Evol.">
        <title>Genome-scale phylogeny and comparative genomics of the fungal order Sordariales.</title>
        <authorList>
            <person name="Hensen N."/>
            <person name="Bonometti L."/>
            <person name="Westerberg I."/>
            <person name="Brannstrom I.O."/>
            <person name="Guillou S."/>
            <person name="Cros-Aarteil S."/>
            <person name="Calhoun S."/>
            <person name="Haridas S."/>
            <person name="Kuo A."/>
            <person name="Mondo S."/>
            <person name="Pangilinan J."/>
            <person name="Riley R."/>
            <person name="LaButti K."/>
            <person name="Andreopoulos B."/>
            <person name="Lipzen A."/>
            <person name="Chen C."/>
            <person name="Yan M."/>
            <person name="Daum C."/>
            <person name="Ng V."/>
            <person name="Clum A."/>
            <person name="Steindorff A."/>
            <person name="Ohm R.A."/>
            <person name="Martin F."/>
            <person name="Silar P."/>
            <person name="Natvig D.O."/>
            <person name="Lalanne C."/>
            <person name="Gautier V."/>
            <person name="Ament-Velasquez S.L."/>
            <person name="Kruys A."/>
            <person name="Hutchinson M.I."/>
            <person name="Powell A.J."/>
            <person name="Barry K."/>
            <person name="Miller A.N."/>
            <person name="Grigoriev I.V."/>
            <person name="Debuchy R."/>
            <person name="Gladieux P."/>
            <person name="Hiltunen Thoren M."/>
            <person name="Johannesson H."/>
        </authorList>
    </citation>
    <scope>NUCLEOTIDE SEQUENCE</scope>
    <source>
        <strain evidence="2">CBS 123565</strain>
    </source>
</reference>
<reference evidence="2" key="2">
    <citation type="submission" date="2023-05" db="EMBL/GenBank/DDBJ databases">
        <authorList>
            <consortium name="Lawrence Berkeley National Laboratory"/>
            <person name="Steindorff A."/>
            <person name="Hensen N."/>
            <person name="Bonometti L."/>
            <person name="Westerberg I."/>
            <person name="Brannstrom I.O."/>
            <person name="Guillou S."/>
            <person name="Cros-Aarteil S."/>
            <person name="Calhoun S."/>
            <person name="Haridas S."/>
            <person name="Kuo A."/>
            <person name="Mondo S."/>
            <person name="Pangilinan J."/>
            <person name="Riley R."/>
            <person name="Labutti K."/>
            <person name="Andreopoulos B."/>
            <person name="Lipzen A."/>
            <person name="Chen C."/>
            <person name="Yanf M."/>
            <person name="Daum C."/>
            <person name="Ng V."/>
            <person name="Clum A."/>
            <person name="Ohm R."/>
            <person name="Martin F."/>
            <person name="Silar P."/>
            <person name="Natvig D."/>
            <person name="Lalanne C."/>
            <person name="Gautier V."/>
            <person name="Ament-Velasquez S.L."/>
            <person name="Kruys A."/>
            <person name="Hutchinson M.I."/>
            <person name="Powell A.J."/>
            <person name="Barry K."/>
            <person name="Miller A.N."/>
            <person name="Grigoriev I.V."/>
            <person name="Debuchy R."/>
            <person name="Gladieux P."/>
            <person name="Thoren M.H."/>
            <person name="Johannesson H."/>
        </authorList>
    </citation>
    <scope>NUCLEOTIDE SEQUENCE</scope>
    <source>
        <strain evidence="2">CBS 123565</strain>
    </source>
</reference>
<comment type="caution">
    <text evidence="2">The sequence shown here is derived from an EMBL/GenBank/DDBJ whole genome shotgun (WGS) entry which is preliminary data.</text>
</comment>
<protein>
    <submittedName>
        <fullName evidence="2">Uncharacterized protein</fullName>
    </submittedName>
</protein>
<keyword evidence="1" id="KW-0812">Transmembrane</keyword>
<evidence type="ECO:0000313" key="3">
    <source>
        <dbReference type="Proteomes" id="UP001304895"/>
    </source>
</evidence>
<proteinExistence type="predicted"/>
<evidence type="ECO:0000256" key="1">
    <source>
        <dbReference type="SAM" id="Phobius"/>
    </source>
</evidence>
<dbReference type="AlphaFoldDB" id="A0AAN6US00"/>
<organism evidence="2 3">
    <name type="scientific">Trichocladium antarcticum</name>
    <dbReference type="NCBI Taxonomy" id="1450529"/>
    <lineage>
        <taxon>Eukaryota</taxon>
        <taxon>Fungi</taxon>
        <taxon>Dikarya</taxon>
        <taxon>Ascomycota</taxon>
        <taxon>Pezizomycotina</taxon>
        <taxon>Sordariomycetes</taxon>
        <taxon>Sordariomycetidae</taxon>
        <taxon>Sordariales</taxon>
        <taxon>Chaetomiaceae</taxon>
        <taxon>Trichocladium</taxon>
    </lineage>
</organism>
<gene>
    <name evidence="2" type="ORF">BT67DRAFT_88</name>
</gene>
<feature type="transmembrane region" description="Helical" evidence="1">
    <location>
        <begin position="59"/>
        <end position="78"/>
    </location>
</feature>
<dbReference type="Proteomes" id="UP001304895">
    <property type="component" value="Unassembled WGS sequence"/>
</dbReference>
<keyword evidence="1" id="KW-1133">Transmembrane helix</keyword>
<dbReference type="EMBL" id="MU853401">
    <property type="protein sequence ID" value="KAK4138108.1"/>
    <property type="molecule type" value="Genomic_DNA"/>
</dbReference>
<sequence>MCRPDRQLRMRARACVCVCRGHDDMADGGLGLGIGMELMDIELDLDWCAREPGATIHLVYLHSVCSLLAVMRFVGWWYRVGG</sequence>